<organism evidence="6 7">
    <name type="scientific">Caballeronia sordidicola</name>
    <name type="common">Burkholderia sordidicola</name>
    <dbReference type="NCBI Taxonomy" id="196367"/>
    <lineage>
        <taxon>Bacteria</taxon>
        <taxon>Pseudomonadati</taxon>
        <taxon>Pseudomonadota</taxon>
        <taxon>Betaproteobacteria</taxon>
        <taxon>Burkholderiales</taxon>
        <taxon>Burkholderiaceae</taxon>
        <taxon>Caballeronia</taxon>
    </lineage>
</organism>
<dbReference type="PANTHER" id="PTHR30346:SF0">
    <property type="entry name" value="HCA OPERON TRANSCRIPTIONAL ACTIVATOR HCAR"/>
    <property type="match status" value="1"/>
</dbReference>
<dbReference type="EMBL" id="NBTZ01000026">
    <property type="protein sequence ID" value="OTP78379.1"/>
    <property type="molecule type" value="Genomic_DNA"/>
</dbReference>
<comment type="similarity">
    <text evidence="1">Belongs to the LysR transcriptional regulatory family.</text>
</comment>
<proteinExistence type="inferred from homology"/>
<sequence length="304" mass="33614">MIDLRQLRYFVVLSEELNFGRAAARLHITQPPLSQQIMQLEASLDTALFIRGKRPLRLTHAGVELLSGARRLLAQADVVIEHAKLAGRGERGRLGIAFVAGALPQLLPQCIGAYRTRHPDIRLELREGVTQRQREAILAGEMDIGFVRPIGNDSGELSTRTLIREPMMLALGEYHPLAHLERVPVEALAAEPFILFSRKDAFYFHKIVSDILHEAGVVPEIVQDATQLYTVVALVSSGVGLAIVPASARHMRFPGVAFRPLDIDKPVSAVLDLIWRSDDDHPALINFIDIAVAQAAHYLETDIS</sequence>
<feature type="domain" description="HTH lysR-type" evidence="5">
    <location>
        <begin position="2"/>
        <end position="59"/>
    </location>
</feature>
<dbReference type="InterPro" id="IPR036388">
    <property type="entry name" value="WH-like_DNA-bd_sf"/>
</dbReference>
<dbReference type="PRINTS" id="PR00039">
    <property type="entry name" value="HTHLYSR"/>
</dbReference>
<evidence type="ECO:0000256" key="3">
    <source>
        <dbReference type="ARBA" id="ARBA00023125"/>
    </source>
</evidence>
<dbReference type="Pfam" id="PF00126">
    <property type="entry name" value="HTH_1"/>
    <property type="match status" value="1"/>
</dbReference>
<dbReference type="Gene3D" id="3.40.190.10">
    <property type="entry name" value="Periplasmic binding protein-like II"/>
    <property type="match status" value="2"/>
</dbReference>
<dbReference type="InterPro" id="IPR036390">
    <property type="entry name" value="WH_DNA-bd_sf"/>
</dbReference>
<evidence type="ECO:0000313" key="6">
    <source>
        <dbReference type="EMBL" id="OTP78379.1"/>
    </source>
</evidence>
<reference evidence="6 7" key="1">
    <citation type="submission" date="2017-03" db="EMBL/GenBank/DDBJ databases">
        <title>Genome analysis of strain PAMC 26577.</title>
        <authorList>
            <person name="Oh H.-M."/>
            <person name="Yang J.-A."/>
        </authorList>
    </citation>
    <scope>NUCLEOTIDE SEQUENCE [LARGE SCALE GENOMIC DNA]</scope>
    <source>
        <strain evidence="6 7">PAMC 26577</strain>
    </source>
</reference>
<dbReference type="PROSITE" id="PS50931">
    <property type="entry name" value="HTH_LYSR"/>
    <property type="match status" value="1"/>
</dbReference>
<dbReference type="Pfam" id="PF03466">
    <property type="entry name" value="LysR_substrate"/>
    <property type="match status" value="1"/>
</dbReference>
<evidence type="ECO:0000256" key="2">
    <source>
        <dbReference type="ARBA" id="ARBA00023015"/>
    </source>
</evidence>
<dbReference type="Gene3D" id="1.10.10.10">
    <property type="entry name" value="Winged helix-like DNA-binding domain superfamily/Winged helix DNA-binding domain"/>
    <property type="match status" value="1"/>
</dbReference>
<protein>
    <submittedName>
        <fullName evidence="6">Transcriptional regulator</fullName>
    </submittedName>
</protein>
<dbReference type="AlphaFoldDB" id="A0A242N3X9"/>
<keyword evidence="2" id="KW-0805">Transcription regulation</keyword>
<accession>A0A242N3X9</accession>
<dbReference type="RefSeq" id="WP_083637542.1">
    <property type="nucleotide sequence ID" value="NZ_MSRG01000012.1"/>
</dbReference>
<dbReference type="CDD" id="cd08414">
    <property type="entry name" value="PBP2_LTTR_aromatics_like"/>
    <property type="match status" value="1"/>
</dbReference>
<dbReference type="FunFam" id="1.10.10.10:FF:000001">
    <property type="entry name" value="LysR family transcriptional regulator"/>
    <property type="match status" value="1"/>
</dbReference>
<evidence type="ECO:0000259" key="5">
    <source>
        <dbReference type="PROSITE" id="PS50931"/>
    </source>
</evidence>
<comment type="caution">
    <text evidence="6">The sequence shown here is derived from an EMBL/GenBank/DDBJ whole genome shotgun (WGS) entry which is preliminary data.</text>
</comment>
<dbReference type="Proteomes" id="UP000195221">
    <property type="component" value="Unassembled WGS sequence"/>
</dbReference>
<evidence type="ECO:0000256" key="1">
    <source>
        <dbReference type="ARBA" id="ARBA00009437"/>
    </source>
</evidence>
<evidence type="ECO:0000313" key="7">
    <source>
        <dbReference type="Proteomes" id="UP000195221"/>
    </source>
</evidence>
<evidence type="ECO:0000256" key="4">
    <source>
        <dbReference type="ARBA" id="ARBA00023163"/>
    </source>
</evidence>
<keyword evidence="4" id="KW-0804">Transcription</keyword>
<dbReference type="PANTHER" id="PTHR30346">
    <property type="entry name" value="TRANSCRIPTIONAL DUAL REGULATOR HCAR-RELATED"/>
    <property type="match status" value="1"/>
</dbReference>
<name>A0A242N3X9_CABSO</name>
<dbReference type="SUPFAM" id="SSF53850">
    <property type="entry name" value="Periplasmic binding protein-like II"/>
    <property type="match status" value="1"/>
</dbReference>
<gene>
    <name evidence="6" type="ORF">PAMC26577_06970</name>
</gene>
<dbReference type="InterPro" id="IPR005119">
    <property type="entry name" value="LysR_subst-bd"/>
</dbReference>
<dbReference type="GO" id="GO:0003677">
    <property type="term" value="F:DNA binding"/>
    <property type="evidence" value="ECO:0007669"/>
    <property type="project" value="UniProtKB-KW"/>
</dbReference>
<dbReference type="GO" id="GO:0032993">
    <property type="term" value="C:protein-DNA complex"/>
    <property type="evidence" value="ECO:0007669"/>
    <property type="project" value="TreeGrafter"/>
</dbReference>
<keyword evidence="3" id="KW-0238">DNA-binding</keyword>
<dbReference type="SUPFAM" id="SSF46785">
    <property type="entry name" value="Winged helix' DNA-binding domain"/>
    <property type="match status" value="1"/>
</dbReference>
<dbReference type="GO" id="GO:0003700">
    <property type="term" value="F:DNA-binding transcription factor activity"/>
    <property type="evidence" value="ECO:0007669"/>
    <property type="project" value="InterPro"/>
</dbReference>
<dbReference type="InterPro" id="IPR000847">
    <property type="entry name" value="LysR_HTH_N"/>
</dbReference>